<evidence type="ECO:0000313" key="1">
    <source>
        <dbReference type="EMBL" id="KAA6381390.1"/>
    </source>
</evidence>
<name>A0A5J4VFL7_9EUKA</name>
<reference evidence="1 2" key="1">
    <citation type="submission" date="2019-03" db="EMBL/GenBank/DDBJ databases">
        <title>Single cell metagenomics reveals metabolic interactions within the superorganism composed of flagellate Streblomastix strix and complex community of Bacteroidetes bacteria on its surface.</title>
        <authorList>
            <person name="Treitli S.C."/>
            <person name="Kolisko M."/>
            <person name="Husnik F."/>
            <person name="Keeling P."/>
            <person name="Hampl V."/>
        </authorList>
    </citation>
    <scope>NUCLEOTIDE SEQUENCE [LARGE SCALE GENOMIC DNA]</scope>
    <source>
        <strain evidence="1">ST1C</strain>
    </source>
</reference>
<comment type="caution">
    <text evidence="1">The sequence shown here is derived from an EMBL/GenBank/DDBJ whole genome shotgun (WGS) entry which is preliminary data.</text>
</comment>
<dbReference type="Proteomes" id="UP000324800">
    <property type="component" value="Unassembled WGS sequence"/>
</dbReference>
<proteinExistence type="predicted"/>
<organism evidence="1 2">
    <name type="scientific">Streblomastix strix</name>
    <dbReference type="NCBI Taxonomy" id="222440"/>
    <lineage>
        <taxon>Eukaryota</taxon>
        <taxon>Metamonada</taxon>
        <taxon>Preaxostyla</taxon>
        <taxon>Oxymonadida</taxon>
        <taxon>Streblomastigidae</taxon>
        <taxon>Streblomastix</taxon>
    </lineage>
</organism>
<accession>A0A5J4VFL7</accession>
<dbReference type="AlphaFoldDB" id="A0A5J4VFL7"/>
<protein>
    <submittedName>
        <fullName evidence="1">Uncharacterized protein</fullName>
    </submittedName>
</protein>
<evidence type="ECO:0000313" key="2">
    <source>
        <dbReference type="Proteomes" id="UP000324800"/>
    </source>
</evidence>
<sequence length="193" mass="21923">MQIGGLHTEGRNNLNDLQDIKLHATNRHIRNTIQQTNQQLCNSGSQRSGDTLPQCVQLQMELSQTIHPSINTSIKLSITEDEIRQSTGNNNCIDLAGTIVVHQIKKFLRQIPIAWIIRQNSRDWTENEGQGSKTSIRQCGRLPSGPVADVGRDLLMRRMKMRGFSEEQVNLLFKGQRCNTVKRDFYSLALLQD</sequence>
<gene>
    <name evidence="1" type="ORF">EZS28_023083</name>
</gene>
<dbReference type="EMBL" id="SNRW01007350">
    <property type="protein sequence ID" value="KAA6381390.1"/>
    <property type="molecule type" value="Genomic_DNA"/>
</dbReference>